<evidence type="ECO:0000313" key="3">
    <source>
        <dbReference type="Proteomes" id="UP000636956"/>
    </source>
</evidence>
<reference evidence="2" key="2">
    <citation type="submission" date="2020-09" db="EMBL/GenBank/DDBJ databases">
        <authorList>
            <person name="Sun Q."/>
            <person name="Zhou Y."/>
        </authorList>
    </citation>
    <scope>NUCLEOTIDE SEQUENCE</scope>
    <source>
        <strain evidence="2">CGMCC 1.8984</strain>
    </source>
</reference>
<reference evidence="2" key="1">
    <citation type="journal article" date="2014" name="Int. J. Syst. Evol. Microbiol.">
        <title>Complete genome sequence of Corynebacterium casei LMG S-19264T (=DSM 44701T), isolated from a smear-ripened cheese.</title>
        <authorList>
            <consortium name="US DOE Joint Genome Institute (JGI-PGF)"/>
            <person name="Walter F."/>
            <person name="Albersmeier A."/>
            <person name="Kalinowski J."/>
            <person name="Ruckert C."/>
        </authorList>
    </citation>
    <scope>NUCLEOTIDE SEQUENCE</scope>
    <source>
        <strain evidence="2">CGMCC 1.8984</strain>
    </source>
</reference>
<keyword evidence="1" id="KW-0812">Transmembrane</keyword>
<keyword evidence="1" id="KW-0472">Membrane</keyword>
<organism evidence="2 3">
    <name type="scientific">Agromyces bauzanensis</name>
    <dbReference type="NCBI Taxonomy" id="1308924"/>
    <lineage>
        <taxon>Bacteria</taxon>
        <taxon>Bacillati</taxon>
        <taxon>Actinomycetota</taxon>
        <taxon>Actinomycetes</taxon>
        <taxon>Micrococcales</taxon>
        <taxon>Microbacteriaceae</taxon>
        <taxon>Agromyces</taxon>
    </lineage>
</organism>
<comment type="caution">
    <text evidence="2">The sequence shown here is derived from an EMBL/GenBank/DDBJ whole genome shotgun (WGS) entry which is preliminary data.</text>
</comment>
<keyword evidence="3" id="KW-1185">Reference proteome</keyword>
<feature type="transmembrane region" description="Helical" evidence="1">
    <location>
        <begin position="51"/>
        <end position="72"/>
    </location>
</feature>
<protein>
    <recommendedName>
        <fullName evidence="4">Sulfatase</fullName>
    </recommendedName>
</protein>
<feature type="transmembrane region" description="Helical" evidence="1">
    <location>
        <begin position="139"/>
        <end position="158"/>
    </location>
</feature>
<gene>
    <name evidence="2" type="ORF">GCM10011372_04490</name>
</gene>
<dbReference type="AlphaFoldDB" id="A0A917PBD7"/>
<keyword evidence="1" id="KW-1133">Transmembrane helix</keyword>
<evidence type="ECO:0000256" key="1">
    <source>
        <dbReference type="SAM" id="Phobius"/>
    </source>
</evidence>
<dbReference type="InterPro" id="IPR017850">
    <property type="entry name" value="Alkaline_phosphatase_core_sf"/>
</dbReference>
<dbReference type="SUPFAM" id="SSF53649">
    <property type="entry name" value="Alkaline phosphatase-like"/>
    <property type="match status" value="1"/>
</dbReference>
<feature type="transmembrane region" description="Helical" evidence="1">
    <location>
        <begin position="28"/>
        <end position="44"/>
    </location>
</feature>
<sequence length="526" mass="55546">MVAILLLVVVPLVPGALADGSPAPLAGLPVESILAVLLVGLLPWPPARGLVAAGFGATVVGALVLAAIDVGYRSVLDIPFDPLDWQQLGDAFGVLQGSIGGAAANGLVALLAAVAAGSIVALAWAALRVGAAIGPERPHGTISIVTVTAVWMIAALTGSSLPAGQPVAAAASLRSINASASHAAAGVAALADLSNRIATDPYRDTAGSELLTSLKGKDVVFAFVESYGRVAVEGTGFSTGVQRVLRVGEAQLRADGYGSQSAFLTSPTFGGLSWLAHSTFQTGLWVDRQPLYSRVIRSDRFTLSRAFGEAGWRTVSVVPSNTEPWSFGTTFYHFDTLLDANDVGYRGPSFGYARIPDQYTWKYFADHELARDHQPVMAEIDLVSSHTPWAPLPRLVPWSDVGDGSVFESQPAQGQSPTEVWQDPERVQQAYAESIRYSLDAMFAFLHEADDPNLVLVVLGDHQPATIVSGQGAGHDVPISIISKDPAVFTSIEEWRWQDGTLPAPDAPVWPMSAFRDRFLDAFSAG</sequence>
<name>A0A917PBD7_9MICO</name>
<evidence type="ECO:0008006" key="4">
    <source>
        <dbReference type="Google" id="ProtNLM"/>
    </source>
</evidence>
<evidence type="ECO:0000313" key="2">
    <source>
        <dbReference type="EMBL" id="GGJ69756.1"/>
    </source>
</evidence>
<proteinExistence type="predicted"/>
<dbReference type="Proteomes" id="UP000636956">
    <property type="component" value="Unassembled WGS sequence"/>
</dbReference>
<feature type="transmembrane region" description="Helical" evidence="1">
    <location>
        <begin position="107"/>
        <end position="127"/>
    </location>
</feature>
<dbReference type="Gene3D" id="3.40.720.10">
    <property type="entry name" value="Alkaline Phosphatase, subunit A"/>
    <property type="match status" value="1"/>
</dbReference>
<accession>A0A917PBD7</accession>
<dbReference type="EMBL" id="BMMD01000001">
    <property type="protein sequence ID" value="GGJ69756.1"/>
    <property type="molecule type" value="Genomic_DNA"/>
</dbReference>